<keyword evidence="4" id="KW-1185">Reference proteome</keyword>
<dbReference type="Pfam" id="PF12937">
    <property type="entry name" value="F-box-like"/>
    <property type="match status" value="1"/>
</dbReference>
<dbReference type="InterPro" id="IPR032675">
    <property type="entry name" value="LRR_dom_sf"/>
</dbReference>
<feature type="compositionally biased region" description="Low complexity" evidence="1">
    <location>
        <begin position="73"/>
        <end position="90"/>
    </location>
</feature>
<comment type="caution">
    <text evidence="3">The sequence shown here is derived from an EMBL/GenBank/DDBJ whole genome shotgun (WGS) entry which is preliminary data.</text>
</comment>
<feature type="compositionally biased region" description="Low complexity" evidence="1">
    <location>
        <begin position="292"/>
        <end position="306"/>
    </location>
</feature>
<name>A0A286UC43_9AGAM</name>
<feature type="compositionally biased region" description="Basic and acidic residues" evidence="1">
    <location>
        <begin position="101"/>
        <end position="186"/>
    </location>
</feature>
<feature type="region of interest" description="Disordered" evidence="1">
    <location>
        <begin position="70"/>
        <end position="325"/>
    </location>
</feature>
<dbReference type="Proteomes" id="UP000217199">
    <property type="component" value="Unassembled WGS sequence"/>
</dbReference>
<dbReference type="AlphaFoldDB" id="A0A286UC43"/>
<evidence type="ECO:0000256" key="1">
    <source>
        <dbReference type="SAM" id="MobiDB-lite"/>
    </source>
</evidence>
<reference evidence="3 4" key="1">
    <citation type="journal article" date="2017" name="Mol. Ecol.">
        <title>Comparative and population genomic landscape of Phellinus noxius: A hypervariable fungus causing root rot in trees.</title>
        <authorList>
            <person name="Chung C.L."/>
            <person name="Lee T.J."/>
            <person name="Akiba M."/>
            <person name="Lee H.H."/>
            <person name="Kuo T.H."/>
            <person name="Liu D."/>
            <person name="Ke H.M."/>
            <person name="Yokoi T."/>
            <person name="Roa M.B."/>
            <person name="Lu M.J."/>
            <person name="Chang Y.Y."/>
            <person name="Ann P.J."/>
            <person name="Tsai J.N."/>
            <person name="Chen C.Y."/>
            <person name="Tzean S.S."/>
            <person name="Ota Y."/>
            <person name="Hattori T."/>
            <person name="Sahashi N."/>
            <person name="Liou R.F."/>
            <person name="Kikuchi T."/>
            <person name="Tsai I.J."/>
        </authorList>
    </citation>
    <scope>NUCLEOTIDE SEQUENCE [LARGE SCALE GENOMIC DNA]</scope>
    <source>
        <strain evidence="3 4">FFPRI411160</strain>
    </source>
</reference>
<feature type="domain" description="F-box" evidence="2">
    <location>
        <begin position="366"/>
        <end position="419"/>
    </location>
</feature>
<gene>
    <name evidence="3" type="ORF">PNOK_0719200</name>
</gene>
<evidence type="ECO:0000313" key="3">
    <source>
        <dbReference type="EMBL" id="PAV17128.1"/>
    </source>
</evidence>
<dbReference type="EMBL" id="NBII01000007">
    <property type="protein sequence ID" value="PAV17128.1"/>
    <property type="molecule type" value="Genomic_DNA"/>
</dbReference>
<feature type="compositionally biased region" description="Low complexity" evidence="1">
    <location>
        <begin position="227"/>
        <end position="250"/>
    </location>
</feature>
<dbReference type="SUPFAM" id="SSF52047">
    <property type="entry name" value="RNI-like"/>
    <property type="match status" value="1"/>
</dbReference>
<feature type="compositionally biased region" description="Low complexity" evidence="1">
    <location>
        <begin position="203"/>
        <end position="217"/>
    </location>
</feature>
<organism evidence="3 4">
    <name type="scientific">Pyrrhoderma noxium</name>
    <dbReference type="NCBI Taxonomy" id="2282107"/>
    <lineage>
        <taxon>Eukaryota</taxon>
        <taxon>Fungi</taxon>
        <taxon>Dikarya</taxon>
        <taxon>Basidiomycota</taxon>
        <taxon>Agaricomycotina</taxon>
        <taxon>Agaricomycetes</taxon>
        <taxon>Hymenochaetales</taxon>
        <taxon>Hymenochaetaceae</taxon>
        <taxon>Pyrrhoderma</taxon>
    </lineage>
</organism>
<dbReference type="InParanoid" id="A0A286UC43"/>
<evidence type="ECO:0000313" key="4">
    <source>
        <dbReference type="Proteomes" id="UP000217199"/>
    </source>
</evidence>
<feature type="compositionally biased region" description="Basic residues" evidence="1">
    <location>
        <begin position="251"/>
        <end position="261"/>
    </location>
</feature>
<proteinExistence type="predicted"/>
<feature type="region of interest" description="Disordered" evidence="1">
    <location>
        <begin position="888"/>
        <end position="942"/>
    </location>
</feature>
<feature type="region of interest" description="Disordered" evidence="1">
    <location>
        <begin position="830"/>
        <end position="865"/>
    </location>
</feature>
<dbReference type="STRING" id="2282107.A0A286UC43"/>
<accession>A0A286UC43</accession>
<feature type="compositionally biased region" description="Low complexity" evidence="1">
    <location>
        <begin position="888"/>
        <end position="924"/>
    </location>
</feature>
<sequence length="1018" mass="111612">MASARHSTIFPADGPANTTNTNLRMGMGMARIPSMYFRPPSPHTSRASTAFQTAQMNMHPLQFQRMHLPNVRSSASSAASNSNTSNISGGSLAGNMNGNIRYKEKEGEREIVEQESGWEKEWKREREVEREREREFRRPQSQRRTREGRSQVRGSEDRDRAQGHANTKSRERSQGPVLKEKERERSVPVNVAPKMGRRGGGSSSSSGSSWGYSPRSSYAPESHHSQRQQQQQRPPSPSPSIRSISPPARRSPSRVRSRRHSVSFSTPLSRKPSVRFEDERGRGKTYSATVRSPSTSSVTSPASPLSPSSPSPPLSQLPSTIPQSNSIPHLREALSTLESQMASLMSQRLALESKLEFAVRQQTPVHRLPRELLGSIFEIGVHHMADEEDTVLLSTIMLVCKGWREVVLNTPVLWSRIVIDGGNRSIQKARLKLGRSGAVPLDIFILFGMYVQHGGEHHRESSGGRSNGSRNIGGPGENVLDGGDSGSSGNTSTTIEKTLVHALELLKPSLWRWRTFKLAVPTRGHAYTALGMCREAAPLLETFVVHVHHVLNDEPKRQVYSYNSQYAYQQGGQYLDPEHQLGNGVDMGGAGLSPPGAAAGAAALLPLFQGRLPKLRSLSFTSFNFGWDSTLVRKLRVLRLNGYWHAYAPNVSTLLSVLRACPGLEELALRNMSDVEEPVEDVINGEGDDRDEFGAIFAHLVFPALESVELSYLDNVTPILKHLKTQASMLMVGTSDSSVSTIMPLKRLRIEASLFNELKLVRVLRKLRMVKTLELVDVEDVSSDFLDALSAPTSSTNEWICPKLEVLNFDGSNTIAWDSLRDLVEARLPDSVSSSKPSSSSSANASSGARGNTSNNYNNNNNSTSSFKKTFTSSSSASSYYAAQQRSSSLPSLHTPQSSSSSSSAYSHPSFSSASGSSSASSYYNGGGRNTSSASSSSASFAKFGRTPSTSNSYNYEGEPQAVPVPPCSRLRVIDLTRCGQISKEMIQWLRMYVDEVRCESERTYWGEVYGAGGSGTR</sequence>
<evidence type="ECO:0000259" key="2">
    <source>
        <dbReference type="Pfam" id="PF12937"/>
    </source>
</evidence>
<feature type="compositionally biased region" description="Low complexity" evidence="1">
    <location>
        <begin position="831"/>
        <end position="865"/>
    </location>
</feature>
<dbReference type="InterPro" id="IPR001810">
    <property type="entry name" value="F-box_dom"/>
</dbReference>
<feature type="region of interest" description="Disordered" evidence="1">
    <location>
        <begin position="1"/>
        <end position="22"/>
    </location>
</feature>
<dbReference type="OrthoDB" id="8048523at2759"/>
<dbReference type="Gene3D" id="1.20.1280.50">
    <property type="match status" value="1"/>
</dbReference>
<protein>
    <recommendedName>
        <fullName evidence="2">F-box domain-containing protein</fullName>
    </recommendedName>
</protein>
<dbReference type="Gene3D" id="3.80.10.10">
    <property type="entry name" value="Ribonuclease Inhibitor"/>
    <property type="match status" value="1"/>
</dbReference>
<feature type="region of interest" description="Disordered" evidence="1">
    <location>
        <begin position="456"/>
        <end position="492"/>
    </location>
</feature>